<name>D0I3I1_GRIHO</name>
<accession>D0I3I1</accession>
<sequence>MSADGVNFLAAFNAMRFAVRVLAFLQGRGCQLVRQCHFGLSGFAI</sequence>
<keyword evidence="2" id="KW-1185">Reference proteome</keyword>
<evidence type="ECO:0000313" key="2">
    <source>
        <dbReference type="Proteomes" id="UP000003604"/>
    </source>
</evidence>
<proteinExistence type="predicted"/>
<organism evidence="1 2">
    <name type="scientific">Grimontia hollisae CIP 101886</name>
    <dbReference type="NCBI Taxonomy" id="675812"/>
    <lineage>
        <taxon>Bacteria</taxon>
        <taxon>Pseudomonadati</taxon>
        <taxon>Pseudomonadota</taxon>
        <taxon>Gammaproteobacteria</taxon>
        <taxon>Vibrionales</taxon>
        <taxon>Vibrionaceae</taxon>
        <taxon>Grimontia</taxon>
    </lineage>
</organism>
<gene>
    <name evidence="1" type="ORF">VHA_000294</name>
</gene>
<dbReference type="EMBL" id="ADAQ01000007">
    <property type="protein sequence ID" value="EEY74002.1"/>
    <property type="molecule type" value="Genomic_DNA"/>
</dbReference>
<protein>
    <submittedName>
        <fullName evidence="1">Uncharacterized protein</fullName>
    </submittedName>
</protein>
<dbReference type="AlphaFoldDB" id="D0I3I1"/>
<comment type="caution">
    <text evidence="1">The sequence shown here is derived from an EMBL/GenBank/DDBJ whole genome shotgun (WGS) entry which is preliminary data.</text>
</comment>
<reference evidence="1 2" key="1">
    <citation type="submission" date="2009-10" db="EMBL/GenBank/DDBJ databases">
        <authorList>
            <consortium name="Los Alamos National Laboratory (LANL)"/>
            <consortium name="National Microbial Pathogen Data Resource (NMPDR)"/>
            <person name="Saunders E.H."/>
            <person name="Munk A.C."/>
            <person name="Tapia R."/>
            <person name="Green L."/>
            <person name="Rogers Y."/>
            <person name="Detter J.C."/>
            <person name="Bruce D."/>
            <person name="Brettin T.S."/>
            <person name="Colwell R.R."/>
            <person name="Huq A."/>
            <person name="Grim C.J."/>
            <person name="Hasan N.A."/>
            <person name="Bartels D."/>
            <person name="Vonstein V."/>
        </authorList>
    </citation>
    <scope>NUCLEOTIDE SEQUENCE [LARGE SCALE GENOMIC DNA]</scope>
    <source>
        <strain evidence="1 2">CIP 101886</strain>
    </source>
</reference>
<dbReference type="Proteomes" id="UP000003604">
    <property type="component" value="Unassembled WGS sequence"/>
</dbReference>
<evidence type="ECO:0000313" key="1">
    <source>
        <dbReference type="EMBL" id="EEY74002.1"/>
    </source>
</evidence>